<name>A0A7U7J2G3_9GAMM</name>
<feature type="compositionally biased region" description="Polar residues" evidence="1">
    <location>
        <begin position="1"/>
        <end position="18"/>
    </location>
</feature>
<dbReference type="Proteomes" id="UP000019184">
    <property type="component" value="Unassembled WGS sequence"/>
</dbReference>
<dbReference type="EMBL" id="CBTK010000020">
    <property type="protein sequence ID" value="CDH43308.1"/>
    <property type="molecule type" value="Genomic_DNA"/>
</dbReference>
<proteinExistence type="predicted"/>
<reference evidence="2 3" key="1">
    <citation type="journal article" date="2014" name="ISME J.">
        <title>Candidatus Competibacter-lineage genomes retrieved from metagenomes reveal functional metabolic diversity.</title>
        <authorList>
            <person name="McIlroy S.J."/>
            <person name="Albertsen M."/>
            <person name="Andresen E.K."/>
            <person name="Saunders A.M."/>
            <person name="Kristiansen R."/>
            <person name="Stokholm-Bjerregaard M."/>
            <person name="Nielsen K.L."/>
            <person name="Nielsen P.H."/>
        </authorList>
    </citation>
    <scope>NUCLEOTIDE SEQUENCE [LARGE SCALE GENOMIC DNA]</scope>
    <source>
        <strain evidence="2 3">Run_B_J11</strain>
    </source>
</reference>
<evidence type="ECO:0000313" key="2">
    <source>
        <dbReference type="EMBL" id="CDH43308.1"/>
    </source>
</evidence>
<comment type="caution">
    <text evidence="2">The sequence shown here is derived from an EMBL/GenBank/DDBJ whole genome shotgun (WGS) entry which is preliminary data.</text>
</comment>
<keyword evidence="3" id="KW-1185">Reference proteome</keyword>
<gene>
    <name evidence="2" type="ORF">BN874_1160005</name>
</gene>
<sequence length="67" mass="7470">MTSSSVLSADFQHNQNYKDATGDSLRVAMKTHQAKRVEEVTDVPTDERLSGGGRMRRRSTHKRPLAG</sequence>
<evidence type="ECO:0000256" key="1">
    <source>
        <dbReference type="SAM" id="MobiDB-lite"/>
    </source>
</evidence>
<evidence type="ECO:0000313" key="3">
    <source>
        <dbReference type="Proteomes" id="UP000019184"/>
    </source>
</evidence>
<protein>
    <submittedName>
        <fullName evidence="2">Uncharacterized protein</fullName>
    </submittedName>
</protein>
<feature type="compositionally biased region" description="Basic and acidic residues" evidence="1">
    <location>
        <begin position="35"/>
        <end position="49"/>
    </location>
</feature>
<feature type="region of interest" description="Disordered" evidence="1">
    <location>
        <begin position="1"/>
        <end position="67"/>
    </location>
</feature>
<organism evidence="2 3">
    <name type="scientific">Candidatus Contendobacter odensis Run_B_J11</name>
    <dbReference type="NCBI Taxonomy" id="1400861"/>
    <lineage>
        <taxon>Bacteria</taxon>
        <taxon>Pseudomonadati</taxon>
        <taxon>Pseudomonadota</taxon>
        <taxon>Gammaproteobacteria</taxon>
        <taxon>Candidatus Competibacteraceae</taxon>
        <taxon>Candidatus Contendibacter</taxon>
    </lineage>
</organism>
<accession>A0A7U7J2G3</accession>
<dbReference type="AlphaFoldDB" id="A0A7U7J2G3"/>
<feature type="compositionally biased region" description="Basic residues" evidence="1">
    <location>
        <begin position="54"/>
        <end position="67"/>
    </location>
</feature>